<evidence type="ECO:0000313" key="1">
    <source>
        <dbReference type="EMBL" id="CAD8890883.1"/>
    </source>
</evidence>
<proteinExistence type="predicted"/>
<protein>
    <submittedName>
        <fullName evidence="1">Uncharacterized protein</fullName>
    </submittedName>
</protein>
<sequence>MRLRNNGINVRHYLRFQVTHFAVIVRRRFMQYILCQTSSKQPELHLFRLHGRYTVESLLRRKLQTTMIVCCENGRMLSSSPRVAAKIYLLDSDEETVALSKRLEATGRGCLAVQCRRRSENCELRWNFELGEWEKNC</sequence>
<name>A0A7S1BLC0_9STRA</name>
<accession>A0A7S1BLC0</accession>
<dbReference type="EMBL" id="HBFR01025221">
    <property type="protein sequence ID" value="CAD8890883.1"/>
    <property type="molecule type" value="Transcribed_RNA"/>
</dbReference>
<reference evidence="1" key="1">
    <citation type="submission" date="2021-01" db="EMBL/GenBank/DDBJ databases">
        <authorList>
            <person name="Corre E."/>
            <person name="Pelletier E."/>
            <person name="Niang G."/>
            <person name="Scheremetjew M."/>
            <person name="Finn R."/>
            <person name="Kale V."/>
            <person name="Holt S."/>
            <person name="Cochrane G."/>
            <person name="Meng A."/>
            <person name="Brown T."/>
            <person name="Cohen L."/>
        </authorList>
    </citation>
    <scope>NUCLEOTIDE SEQUENCE</scope>
    <source>
        <strain evidence="1">308</strain>
    </source>
</reference>
<organism evidence="1">
    <name type="scientific">Corethron hystrix</name>
    <dbReference type="NCBI Taxonomy" id="216773"/>
    <lineage>
        <taxon>Eukaryota</taxon>
        <taxon>Sar</taxon>
        <taxon>Stramenopiles</taxon>
        <taxon>Ochrophyta</taxon>
        <taxon>Bacillariophyta</taxon>
        <taxon>Coscinodiscophyceae</taxon>
        <taxon>Corethrophycidae</taxon>
        <taxon>Corethrales</taxon>
        <taxon>Corethraceae</taxon>
        <taxon>Corethron</taxon>
    </lineage>
</organism>
<dbReference type="AlphaFoldDB" id="A0A7S1BLC0"/>
<gene>
    <name evidence="1" type="ORF">CHYS00102_LOCUS18089</name>
</gene>